<comment type="similarity">
    <text evidence="9">Belongs to the bacterial CoaD family.</text>
</comment>
<evidence type="ECO:0000256" key="1">
    <source>
        <dbReference type="ARBA" id="ARBA00022490"/>
    </source>
</evidence>
<dbReference type="GO" id="GO:0005524">
    <property type="term" value="F:ATP binding"/>
    <property type="evidence" value="ECO:0007669"/>
    <property type="project" value="UniProtKB-KW"/>
</dbReference>
<comment type="function">
    <text evidence="9">Reversibly transfers an adenylyl group from ATP to 4'-phosphopantetheine, yielding dephospho-CoA (dPCoA) and pyrophosphate.</text>
</comment>
<comment type="subcellular location">
    <subcellularLocation>
        <location evidence="9">Cytoplasm</location>
    </subcellularLocation>
</comment>
<feature type="binding site" evidence="9">
    <location>
        <position position="99"/>
    </location>
    <ligand>
        <name>ATP</name>
        <dbReference type="ChEBI" id="CHEBI:30616"/>
    </ligand>
</feature>
<feature type="site" description="Transition state stabilizer" evidence="9">
    <location>
        <position position="16"/>
    </location>
</feature>
<feature type="binding site" evidence="9">
    <location>
        <begin position="8"/>
        <end position="9"/>
    </location>
    <ligand>
        <name>ATP</name>
        <dbReference type="ChEBI" id="CHEBI:30616"/>
    </ligand>
</feature>
<dbReference type="NCBIfam" id="TIGR01510">
    <property type="entry name" value="coaD_prev_kdtB"/>
    <property type="match status" value="1"/>
</dbReference>
<dbReference type="GO" id="GO:0005737">
    <property type="term" value="C:cytoplasm"/>
    <property type="evidence" value="ECO:0007669"/>
    <property type="project" value="UniProtKB-SubCell"/>
</dbReference>
<feature type="binding site" evidence="9">
    <location>
        <position position="8"/>
    </location>
    <ligand>
        <name>substrate</name>
    </ligand>
</feature>
<dbReference type="UniPathway" id="UPA00241">
    <property type="reaction ID" value="UER00355"/>
</dbReference>
<dbReference type="GO" id="GO:0004595">
    <property type="term" value="F:pantetheine-phosphate adenylyltransferase activity"/>
    <property type="evidence" value="ECO:0007669"/>
    <property type="project" value="UniProtKB-UniRule"/>
</dbReference>
<name>A0A6N2U0F1_9FIRM</name>
<evidence type="ECO:0000256" key="2">
    <source>
        <dbReference type="ARBA" id="ARBA00022679"/>
    </source>
</evidence>
<accession>A0A6N2U0F1</accession>
<dbReference type="EC" id="2.7.7.3" evidence="9"/>
<dbReference type="PANTHER" id="PTHR21342">
    <property type="entry name" value="PHOSPHOPANTETHEINE ADENYLYLTRANSFERASE"/>
    <property type="match status" value="1"/>
</dbReference>
<feature type="binding site" evidence="9">
    <location>
        <position position="40"/>
    </location>
    <ligand>
        <name>substrate</name>
    </ligand>
</feature>
<keyword evidence="2 9" id="KW-0808">Transferase</keyword>
<feature type="binding site" evidence="9">
    <location>
        <position position="16"/>
    </location>
    <ligand>
        <name>ATP</name>
        <dbReference type="ChEBI" id="CHEBI:30616"/>
    </ligand>
</feature>
<organism evidence="10">
    <name type="scientific">Anaerococcus vaginalis</name>
    <dbReference type="NCBI Taxonomy" id="33037"/>
    <lineage>
        <taxon>Bacteria</taxon>
        <taxon>Bacillati</taxon>
        <taxon>Bacillota</taxon>
        <taxon>Tissierellia</taxon>
        <taxon>Tissierellales</taxon>
        <taxon>Peptoniphilaceae</taxon>
        <taxon>Anaerococcus</taxon>
    </lineage>
</organism>
<reference evidence="10" key="1">
    <citation type="submission" date="2019-11" db="EMBL/GenBank/DDBJ databases">
        <authorList>
            <person name="Feng L."/>
        </authorList>
    </citation>
    <scope>NUCLEOTIDE SEQUENCE</scope>
    <source>
        <strain evidence="10">AvaginalisLFYP127</strain>
    </source>
</reference>
<keyword evidence="3 9" id="KW-0548">Nucleotidyltransferase</keyword>
<gene>
    <name evidence="9 10" type="primary">coaD</name>
    <name evidence="10" type="ORF">AVLFYP127_00880</name>
</gene>
<dbReference type="NCBIfam" id="TIGR00125">
    <property type="entry name" value="cyt_tran_rel"/>
    <property type="match status" value="1"/>
</dbReference>
<comment type="cofactor">
    <cofactor evidence="9">
        <name>Mg(2+)</name>
        <dbReference type="ChEBI" id="CHEBI:18420"/>
    </cofactor>
</comment>
<dbReference type="InterPro" id="IPR001980">
    <property type="entry name" value="PPAT"/>
</dbReference>
<dbReference type="AlphaFoldDB" id="A0A6N2U0F1"/>
<evidence type="ECO:0000256" key="5">
    <source>
        <dbReference type="ARBA" id="ARBA00022840"/>
    </source>
</evidence>
<feature type="binding site" evidence="9">
    <location>
        <position position="88"/>
    </location>
    <ligand>
        <name>substrate</name>
    </ligand>
</feature>
<evidence type="ECO:0000256" key="3">
    <source>
        <dbReference type="ARBA" id="ARBA00022695"/>
    </source>
</evidence>
<comment type="subunit">
    <text evidence="9">Homohexamer.</text>
</comment>
<keyword evidence="1 9" id="KW-0963">Cytoplasm</keyword>
<keyword evidence="6 9" id="KW-0460">Magnesium</keyword>
<evidence type="ECO:0000256" key="6">
    <source>
        <dbReference type="ARBA" id="ARBA00022842"/>
    </source>
</evidence>
<dbReference type="PANTHER" id="PTHR21342:SF1">
    <property type="entry name" value="PHOSPHOPANTETHEINE ADENYLYLTRANSFERASE"/>
    <property type="match status" value="1"/>
</dbReference>
<evidence type="ECO:0000313" key="10">
    <source>
        <dbReference type="EMBL" id="VYT11007.1"/>
    </source>
</evidence>
<dbReference type="SUPFAM" id="SSF52374">
    <property type="entry name" value="Nucleotidylyl transferase"/>
    <property type="match status" value="1"/>
</dbReference>
<comment type="pathway">
    <text evidence="9">Cofactor biosynthesis; coenzyme A biosynthesis; CoA from (R)-pantothenate: step 4/5.</text>
</comment>
<keyword evidence="7 9" id="KW-0173">Coenzyme A biosynthesis</keyword>
<evidence type="ECO:0000256" key="7">
    <source>
        <dbReference type="ARBA" id="ARBA00022993"/>
    </source>
</evidence>
<dbReference type="InterPro" id="IPR014729">
    <property type="entry name" value="Rossmann-like_a/b/a_fold"/>
</dbReference>
<dbReference type="CDD" id="cd02163">
    <property type="entry name" value="PPAT"/>
    <property type="match status" value="1"/>
</dbReference>
<feature type="binding site" evidence="9">
    <location>
        <begin position="124"/>
        <end position="130"/>
    </location>
    <ligand>
        <name>ATP</name>
        <dbReference type="ChEBI" id="CHEBI:30616"/>
    </ligand>
</feature>
<protein>
    <recommendedName>
        <fullName evidence="9">Phosphopantetheine adenylyltransferase</fullName>
        <ecNumber evidence="9">2.7.7.3</ecNumber>
    </recommendedName>
    <alternativeName>
        <fullName evidence="9">Dephospho-CoA pyrophosphorylase</fullName>
    </alternativeName>
    <alternativeName>
        <fullName evidence="9">Pantetheine-phosphate adenylyltransferase</fullName>
        <shortName evidence="9">PPAT</shortName>
    </alternativeName>
</protein>
<keyword evidence="5 9" id="KW-0067">ATP-binding</keyword>
<keyword evidence="4 9" id="KW-0547">Nucleotide-binding</keyword>
<dbReference type="PRINTS" id="PR01020">
    <property type="entry name" value="LPSBIOSNTHSS"/>
</dbReference>
<dbReference type="Gene3D" id="3.40.50.620">
    <property type="entry name" value="HUPs"/>
    <property type="match status" value="1"/>
</dbReference>
<feature type="binding site" evidence="9">
    <location>
        <position position="74"/>
    </location>
    <ligand>
        <name>substrate</name>
    </ligand>
</feature>
<dbReference type="InterPro" id="IPR004821">
    <property type="entry name" value="Cyt_trans-like"/>
</dbReference>
<evidence type="ECO:0000256" key="8">
    <source>
        <dbReference type="ARBA" id="ARBA00029346"/>
    </source>
</evidence>
<dbReference type="HAMAP" id="MF_00151">
    <property type="entry name" value="PPAT_bact"/>
    <property type="match status" value="1"/>
</dbReference>
<sequence length="164" mass="18718">MKVIYPGSFDPITIGHLDIIKRLNKMFDEVVIAILINEAKHSLFSIKERKQLIENEIKEFQLDNVKVKTFEGLLVDFAKKENSKIIVRGLRAVTDYEYEMNIAQFNSSLYEDLETIFLLSDPKFSFISSSGVRELASFGGDVSKFVSKNVKKAIYEKNKLGGKN</sequence>
<feature type="binding site" evidence="9">
    <location>
        <begin position="89"/>
        <end position="91"/>
    </location>
    <ligand>
        <name>ATP</name>
        <dbReference type="ChEBI" id="CHEBI:30616"/>
    </ligand>
</feature>
<dbReference type="Pfam" id="PF01467">
    <property type="entry name" value="CTP_transf_like"/>
    <property type="match status" value="1"/>
</dbReference>
<proteinExistence type="inferred from homology"/>
<comment type="catalytic activity">
    <reaction evidence="8 9">
        <text>(R)-4'-phosphopantetheine + ATP + H(+) = 3'-dephospho-CoA + diphosphate</text>
        <dbReference type="Rhea" id="RHEA:19801"/>
        <dbReference type="ChEBI" id="CHEBI:15378"/>
        <dbReference type="ChEBI" id="CHEBI:30616"/>
        <dbReference type="ChEBI" id="CHEBI:33019"/>
        <dbReference type="ChEBI" id="CHEBI:57328"/>
        <dbReference type="ChEBI" id="CHEBI:61723"/>
        <dbReference type="EC" id="2.7.7.3"/>
    </reaction>
</comment>
<evidence type="ECO:0000256" key="4">
    <source>
        <dbReference type="ARBA" id="ARBA00022741"/>
    </source>
</evidence>
<dbReference type="GO" id="GO:0015937">
    <property type="term" value="P:coenzyme A biosynthetic process"/>
    <property type="evidence" value="ECO:0007669"/>
    <property type="project" value="UniProtKB-UniRule"/>
</dbReference>
<dbReference type="RefSeq" id="WP_019117590.1">
    <property type="nucleotide sequence ID" value="NZ_CACRSW010000028.1"/>
</dbReference>
<dbReference type="EMBL" id="CACRSW010000028">
    <property type="protein sequence ID" value="VYT11007.1"/>
    <property type="molecule type" value="Genomic_DNA"/>
</dbReference>
<evidence type="ECO:0000256" key="9">
    <source>
        <dbReference type="HAMAP-Rule" id="MF_00151"/>
    </source>
</evidence>